<accession>A0ABQ3XKZ8</accession>
<sequence>MQHFTNDDAGYLAWVAANPAGHVLNANRDPDPSHFRLHRADCRYVQGTPGNGVRWTHLYPKVCGTRPELEAWVRDEVTDGQIHGCSNCRT</sequence>
<dbReference type="RefSeq" id="WP_203804931.1">
    <property type="nucleotide sequence ID" value="NZ_BAAAQE010000094.1"/>
</dbReference>
<organism evidence="1 2">
    <name type="scientific">Actinoplanes couchii</name>
    <dbReference type="NCBI Taxonomy" id="403638"/>
    <lineage>
        <taxon>Bacteria</taxon>
        <taxon>Bacillati</taxon>
        <taxon>Actinomycetota</taxon>
        <taxon>Actinomycetes</taxon>
        <taxon>Micromonosporales</taxon>
        <taxon>Micromonosporaceae</taxon>
        <taxon>Actinoplanes</taxon>
    </lineage>
</organism>
<gene>
    <name evidence="1" type="ORF">Aco03nite_075540</name>
</gene>
<protein>
    <submittedName>
        <fullName evidence="1">Uncharacterized protein</fullName>
    </submittedName>
</protein>
<evidence type="ECO:0000313" key="2">
    <source>
        <dbReference type="Proteomes" id="UP000612282"/>
    </source>
</evidence>
<keyword evidence="2" id="KW-1185">Reference proteome</keyword>
<proteinExistence type="predicted"/>
<reference evidence="1 2" key="1">
    <citation type="submission" date="2021-01" db="EMBL/GenBank/DDBJ databases">
        <title>Whole genome shotgun sequence of Actinoplanes couchii NBRC 106145.</title>
        <authorList>
            <person name="Komaki H."/>
            <person name="Tamura T."/>
        </authorList>
    </citation>
    <scope>NUCLEOTIDE SEQUENCE [LARGE SCALE GENOMIC DNA]</scope>
    <source>
        <strain evidence="1 2">NBRC 106145</strain>
    </source>
</reference>
<evidence type="ECO:0000313" key="1">
    <source>
        <dbReference type="EMBL" id="GID59150.1"/>
    </source>
</evidence>
<comment type="caution">
    <text evidence="1">The sequence shown here is derived from an EMBL/GenBank/DDBJ whole genome shotgun (WGS) entry which is preliminary data.</text>
</comment>
<dbReference type="EMBL" id="BOMG01000094">
    <property type="protein sequence ID" value="GID59150.1"/>
    <property type="molecule type" value="Genomic_DNA"/>
</dbReference>
<dbReference type="Proteomes" id="UP000612282">
    <property type="component" value="Unassembled WGS sequence"/>
</dbReference>
<name>A0ABQ3XKZ8_9ACTN</name>